<accession>A0A9D3VR41</accession>
<dbReference type="OrthoDB" id="995189at2759"/>
<organism evidence="1 2">
    <name type="scientific">Gossypium stocksii</name>
    <dbReference type="NCBI Taxonomy" id="47602"/>
    <lineage>
        <taxon>Eukaryota</taxon>
        <taxon>Viridiplantae</taxon>
        <taxon>Streptophyta</taxon>
        <taxon>Embryophyta</taxon>
        <taxon>Tracheophyta</taxon>
        <taxon>Spermatophyta</taxon>
        <taxon>Magnoliopsida</taxon>
        <taxon>eudicotyledons</taxon>
        <taxon>Gunneridae</taxon>
        <taxon>Pentapetalae</taxon>
        <taxon>rosids</taxon>
        <taxon>malvids</taxon>
        <taxon>Malvales</taxon>
        <taxon>Malvaceae</taxon>
        <taxon>Malvoideae</taxon>
        <taxon>Gossypium</taxon>
    </lineage>
</organism>
<keyword evidence="2" id="KW-1185">Reference proteome</keyword>
<name>A0A9D3VR41_9ROSI</name>
<gene>
    <name evidence="1" type="ORF">J1N35_018742</name>
</gene>
<evidence type="ECO:0000313" key="2">
    <source>
        <dbReference type="Proteomes" id="UP000828251"/>
    </source>
</evidence>
<reference evidence="1 2" key="1">
    <citation type="journal article" date="2021" name="Plant Biotechnol. J.">
        <title>Multi-omics assisted identification of the key and species-specific regulatory components of drought-tolerant mechanisms in Gossypium stocksii.</title>
        <authorList>
            <person name="Yu D."/>
            <person name="Ke L."/>
            <person name="Zhang D."/>
            <person name="Wu Y."/>
            <person name="Sun Y."/>
            <person name="Mei J."/>
            <person name="Sun J."/>
            <person name="Sun Y."/>
        </authorList>
    </citation>
    <scope>NUCLEOTIDE SEQUENCE [LARGE SCALE GENOMIC DNA]</scope>
    <source>
        <strain evidence="2">cv. E1</strain>
        <tissue evidence="1">Leaf</tissue>
    </source>
</reference>
<dbReference type="Proteomes" id="UP000828251">
    <property type="component" value="Unassembled WGS sequence"/>
</dbReference>
<sequence length="148" mass="17246">MAQFNISLLAKQGWRLLNDQDSLVSQVFKAKYFSNEHFLNSRLGNSSSYVWKSIWAARGVLDKRLCWRVGTGFNISITDYAWIPEAINFKLATVINTMRDCKVNELIDSNSRIWKREFIKNTFEIVDAERILRIPLAQTPHDDFLTWG</sequence>
<evidence type="ECO:0000313" key="1">
    <source>
        <dbReference type="EMBL" id="KAH1091485.1"/>
    </source>
</evidence>
<proteinExistence type="predicted"/>
<protein>
    <recommendedName>
        <fullName evidence="3">Reverse transcriptase zinc-binding domain-containing protein</fullName>
    </recommendedName>
</protein>
<dbReference type="AlphaFoldDB" id="A0A9D3VR41"/>
<dbReference type="EMBL" id="JAIQCV010000006">
    <property type="protein sequence ID" value="KAH1091485.1"/>
    <property type="molecule type" value="Genomic_DNA"/>
</dbReference>
<evidence type="ECO:0008006" key="3">
    <source>
        <dbReference type="Google" id="ProtNLM"/>
    </source>
</evidence>
<comment type="caution">
    <text evidence="1">The sequence shown here is derived from an EMBL/GenBank/DDBJ whole genome shotgun (WGS) entry which is preliminary data.</text>
</comment>